<dbReference type="Gene3D" id="3.30.420.10">
    <property type="entry name" value="Ribonuclease H-like superfamily/Ribonuclease H"/>
    <property type="match status" value="1"/>
</dbReference>
<evidence type="ECO:0000313" key="2">
    <source>
        <dbReference type="EMBL" id="PJE77397.1"/>
    </source>
</evidence>
<dbReference type="PANTHER" id="PTHR47326">
    <property type="entry name" value="TRANSPOSABLE ELEMENT TC3 TRANSPOSASE-LIKE PROTEIN"/>
    <property type="match status" value="1"/>
</dbReference>
<dbReference type="Pfam" id="PF16087">
    <property type="entry name" value="DUF4817"/>
    <property type="match status" value="1"/>
</dbReference>
<sequence length="354" mass="41206">MKIQAEIIELYYATGKSPTLVNEMLRKRHPGMQSISRKQIYRIVSKFEAHGCVTDRRKGSSGRRRSARCDENISQVKTIIEETPKRSIRKVLSDMNQHPSKSSVQRILKFDLKLTPYKISVMQHLKESDIASRLTFTNWVLEHDDILDSVWFSDEAHFTLSAQVNKQNMRFWGTSKPDFYEEKPLHSDKVTVWAALSRHGIIGPFFYESAGETATVTSDRYLQILSKRFIPALRRKGHELNGVWYQQDGAAPHTANRVLTWLADTFGNRLISLRTDIEWPPHSPDLNPLDFYLWGYLKDRVYTPPPSNLQELKTAINREIRNIRPDTCREVVRNFRDRIQHVIEKKGGHLEHIL</sequence>
<dbReference type="EMBL" id="NSIT01000657">
    <property type="protein sequence ID" value="PJE77397.1"/>
    <property type="molecule type" value="Genomic_DNA"/>
</dbReference>
<accession>A0A2H9T2F8</accession>
<dbReference type="InterPro" id="IPR032135">
    <property type="entry name" value="DUF4817"/>
</dbReference>
<dbReference type="AlphaFoldDB" id="A0A2H9T2F8"/>
<dbReference type="InterPro" id="IPR036397">
    <property type="entry name" value="RNaseH_sf"/>
</dbReference>
<feature type="domain" description="DUF4817" evidence="1">
    <location>
        <begin position="4"/>
        <end position="54"/>
    </location>
</feature>
<dbReference type="GO" id="GO:0003676">
    <property type="term" value="F:nucleic acid binding"/>
    <property type="evidence" value="ECO:0007669"/>
    <property type="project" value="InterPro"/>
</dbReference>
<reference evidence="2" key="1">
    <citation type="journal article" date="2017" name="Appl. Environ. Microbiol.">
        <title>Molecular characterization of an Endozoicomonas-like organism causing infection in king scallop Pecten maximus L.</title>
        <authorList>
            <person name="Cano I."/>
            <person name="van Aerle R."/>
            <person name="Ross S."/>
            <person name="Verner-Jeffreys D.W."/>
            <person name="Paley R.K."/>
            <person name="Rimmer G."/>
            <person name="Ryder D."/>
            <person name="Hooper P."/>
            <person name="Stone D."/>
            <person name="Feist S.W."/>
        </authorList>
    </citation>
    <scope>NUCLEOTIDE SEQUENCE</scope>
</reference>
<comment type="caution">
    <text evidence="2">The sequence shown here is derived from an EMBL/GenBank/DDBJ whole genome shotgun (WGS) entry which is preliminary data.</text>
</comment>
<proteinExistence type="predicted"/>
<evidence type="ECO:0000259" key="1">
    <source>
        <dbReference type="Pfam" id="PF16087"/>
    </source>
</evidence>
<organism evidence="2">
    <name type="scientific">invertebrate metagenome</name>
    <dbReference type="NCBI Taxonomy" id="1711999"/>
    <lineage>
        <taxon>unclassified sequences</taxon>
        <taxon>metagenomes</taxon>
        <taxon>organismal metagenomes</taxon>
    </lineage>
</organism>
<name>A0A2H9T2F8_9ZZZZ</name>
<gene>
    <name evidence="2" type="ORF">CI610_03680</name>
</gene>
<protein>
    <recommendedName>
        <fullName evidence="1">DUF4817 domain-containing protein</fullName>
    </recommendedName>
</protein>
<dbReference type="PANTHER" id="PTHR47326:SF1">
    <property type="entry name" value="HTH PSQ-TYPE DOMAIN-CONTAINING PROTEIN"/>
    <property type="match status" value="1"/>
</dbReference>